<organism evidence="1 2">
    <name type="scientific">Arabis nemorensis</name>
    <dbReference type="NCBI Taxonomy" id="586526"/>
    <lineage>
        <taxon>Eukaryota</taxon>
        <taxon>Viridiplantae</taxon>
        <taxon>Streptophyta</taxon>
        <taxon>Embryophyta</taxon>
        <taxon>Tracheophyta</taxon>
        <taxon>Spermatophyta</taxon>
        <taxon>Magnoliopsida</taxon>
        <taxon>eudicotyledons</taxon>
        <taxon>Gunneridae</taxon>
        <taxon>Pentapetalae</taxon>
        <taxon>rosids</taxon>
        <taxon>malvids</taxon>
        <taxon>Brassicales</taxon>
        <taxon>Brassicaceae</taxon>
        <taxon>Arabideae</taxon>
        <taxon>Arabis</taxon>
    </lineage>
</organism>
<evidence type="ECO:0000313" key="1">
    <source>
        <dbReference type="EMBL" id="VVA91142.1"/>
    </source>
</evidence>
<reference evidence="1" key="1">
    <citation type="submission" date="2019-07" db="EMBL/GenBank/DDBJ databases">
        <authorList>
            <person name="Dittberner H."/>
        </authorList>
    </citation>
    <scope>NUCLEOTIDE SEQUENCE [LARGE SCALE GENOMIC DNA]</scope>
</reference>
<dbReference type="EMBL" id="CABITT030000001">
    <property type="protein sequence ID" value="VVA91142.1"/>
    <property type="molecule type" value="Genomic_DNA"/>
</dbReference>
<evidence type="ECO:0000313" key="2">
    <source>
        <dbReference type="Proteomes" id="UP000489600"/>
    </source>
</evidence>
<dbReference type="Proteomes" id="UP000489600">
    <property type="component" value="Unassembled WGS sequence"/>
</dbReference>
<keyword evidence="2" id="KW-1185">Reference proteome</keyword>
<gene>
    <name evidence="1" type="ORF">ANE_LOCUS1587</name>
</gene>
<comment type="caution">
    <text evidence="1">The sequence shown here is derived from an EMBL/GenBank/DDBJ whole genome shotgun (WGS) entry which is preliminary data.</text>
</comment>
<dbReference type="AlphaFoldDB" id="A0A565AQ21"/>
<protein>
    <submittedName>
        <fullName evidence="1">Uncharacterized protein</fullName>
    </submittedName>
</protein>
<name>A0A565AQ21_9BRAS</name>
<accession>A0A565AQ21</accession>
<proteinExistence type="predicted"/>
<sequence length="91" mass="10188">MTFSPEKNVIKINIFNKIQTNSNKRELIKLLEDGLVAAIVELYKNVCWGVVLRGNIEAALAIKGRHANLSAPYKQHEECGFQKCSDTIQGD</sequence>